<dbReference type="Gene3D" id="1.10.260.40">
    <property type="entry name" value="lambda repressor-like DNA-binding domains"/>
    <property type="match status" value="1"/>
</dbReference>
<comment type="caution">
    <text evidence="6">The sequence shown here is derived from an EMBL/GenBank/DDBJ whole genome shotgun (WGS) entry which is preliminary data.</text>
</comment>
<name>A0ABT4D583_9CLOT</name>
<dbReference type="GO" id="GO:0003677">
    <property type="term" value="F:DNA binding"/>
    <property type="evidence" value="ECO:0007669"/>
    <property type="project" value="UniProtKB-KW"/>
</dbReference>
<evidence type="ECO:0000313" key="6">
    <source>
        <dbReference type="EMBL" id="MCY6485198.1"/>
    </source>
</evidence>
<dbReference type="SUPFAM" id="SSF47413">
    <property type="entry name" value="lambda repressor-like DNA-binding domains"/>
    <property type="match status" value="1"/>
</dbReference>
<dbReference type="PANTHER" id="PTHR30146">
    <property type="entry name" value="LACI-RELATED TRANSCRIPTIONAL REPRESSOR"/>
    <property type="match status" value="1"/>
</dbReference>
<dbReference type="InterPro" id="IPR046335">
    <property type="entry name" value="LacI/GalR-like_sensor"/>
</dbReference>
<keyword evidence="2" id="KW-0805">Transcription regulation</keyword>
<accession>A0ABT4D583</accession>
<feature type="domain" description="HTH lacI-type" evidence="5">
    <location>
        <begin position="4"/>
        <end position="59"/>
    </location>
</feature>
<evidence type="ECO:0000259" key="5">
    <source>
        <dbReference type="PROSITE" id="PS50932"/>
    </source>
</evidence>
<dbReference type="InterPro" id="IPR010982">
    <property type="entry name" value="Lambda_DNA-bd_dom_sf"/>
</dbReference>
<dbReference type="InterPro" id="IPR028082">
    <property type="entry name" value="Peripla_BP_I"/>
</dbReference>
<dbReference type="CDD" id="cd06267">
    <property type="entry name" value="PBP1_LacI_sugar_binding-like"/>
    <property type="match status" value="1"/>
</dbReference>
<dbReference type="PANTHER" id="PTHR30146:SF148">
    <property type="entry name" value="HTH-TYPE TRANSCRIPTIONAL REPRESSOR PURR-RELATED"/>
    <property type="match status" value="1"/>
</dbReference>
<dbReference type="Pfam" id="PF00356">
    <property type="entry name" value="LacI"/>
    <property type="match status" value="1"/>
</dbReference>
<evidence type="ECO:0000256" key="2">
    <source>
        <dbReference type="ARBA" id="ARBA00023015"/>
    </source>
</evidence>
<keyword evidence="3 6" id="KW-0238">DNA-binding</keyword>
<sequence>MTKVTMKDIANLAGVSKTTVSMVLNKKNINVSETTKNKILKIAEELNYIPNNVARSLSTNKSETIGIIIPDITNPFFSEIARAIEDTASKLNYNVIFCNTDNDNEKEKKYVKLLISKLVDGVIFITGSGNDESLDILDNNNIPLVLVDRDIEKKKNYCGVYTLNEQGVIDGVNYLLRKGKKKIAFVTGAKELRISRQRIEGYKKIMLENNIYDEGLIFESDFTIEGGMQSTEKIINSRNDIQAIFYSNDIMAFGGIKVLIRKGYNIPEDISIIGFDNIKISDFMEPELTTIGQPIYEIGKIACELLVNVINKKVYNRQIYLKTKLIIRGTT</sequence>
<reference evidence="6" key="1">
    <citation type="submission" date="2022-12" db="EMBL/GenBank/DDBJ databases">
        <authorList>
            <person name="Wang J."/>
        </authorList>
    </citation>
    <scope>NUCLEOTIDE SEQUENCE</scope>
    <source>
        <strain evidence="6">HY-45-18</strain>
    </source>
</reference>
<keyword evidence="4" id="KW-0804">Transcription</keyword>
<organism evidence="6 7">
    <name type="scientific">Clostridium aestuarii</name>
    <dbReference type="NCBI Taxonomy" id="338193"/>
    <lineage>
        <taxon>Bacteria</taxon>
        <taxon>Bacillati</taxon>
        <taxon>Bacillota</taxon>
        <taxon>Clostridia</taxon>
        <taxon>Eubacteriales</taxon>
        <taxon>Clostridiaceae</taxon>
        <taxon>Clostridium</taxon>
    </lineage>
</organism>
<dbReference type="EMBL" id="JAPQER010000005">
    <property type="protein sequence ID" value="MCY6485198.1"/>
    <property type="molecule type" value="Genomic_DNA"/>
</dbReference>
<proteinExistence type="predicted"/>
<gene>
    <name evidence="6" type="ORF">OW763_12700</name>
</gene>
<keyword evidence="1" id="KW-0678">Repressor</keyword>
<dbReference type="CDD" id="cd01392">
    <property type="entry name" value="HTH_LacI"/>
    <property type="match status" value="1"/>
</dbReference>
<keyword evidence="7" id="KW-1185">Reference proteome</keyword>
<evidence type="ECO:0000313" key="7">
    <source>
        <dbReference type="Proteomes" id="UP001078443"/>
    </source>
</evidence>
<dbReference type="RefSeq" id="WP_268041513.1">
    <property type="nucleotide sequence ID" value="NZ_JAPQER010000005.1"/>
</dbReference>
<dbReference type="Proteomes" id="UP001078443">
    <property type="component" value="Unassembled WGS sequence"/>
</dbReference>
<dbReference type="PROSITE" id="PS00356">
    <property type="entry name" value="HTH_LACI_1"/>
    <property type="match status" value="1"/>
</dbReference>
<dbReference type="SUPFAM" id="SSF53822">
    <property type="entry name" value="Periplasmic binding protein-like I"/>
    <property type="match status" value="1"/>
</dbReference>
<dbReference type="Gene3D" id="3.40.50.2300">
    <property type="match status" value="2"/>
</dbReference>
<dbReference type="PRINTS" id="PR00036">
    <property type="entry name" value="HTHLACI"/>
</dbReference>
<dbReference type="InterPro" id="IPR000843">
    <property type="entry name" value="HTH_LacI"/>
</dbReference>
<dbReference type="SMART" id="SM00354">
    <property type="entry name" value="HTH_LACI"/>
    <property type="match status" value="1"/>
</dbReference>
<evidence type="ECO:0000256" key="3">
    <source>
        <dbReference type="ARBA" id="ARBA00023125"/>
    </source>
</evidence>
<dbReference type="Pfam" id="PF13377">
    <property type="entry name" value="Peripla_BP_3"/>
    <property type="match status" value="1"/>
</dbReference>
<protein>
    <submittedName>
        <fullName evidence="6">LacI family DNA-binding transcriptional regulator</fullName>
    </submittedName>
</protein>
<dbReference type="PROSITE" id="PS50932">
    <property type="entry name" value="HTH_LACI_2"/>
    <property type="match status" value="1"/>
</dbReference>
<evidence type="ECO:0000256" key="1">
    <source>
        <dbReference type="ARBA" id="ARBA00022491"/>
    </source>
</evidence>
<evidence type="ECO:0000256" key="4">
    <source>
        <dbReference type="ARBA" id="ARBA00023163"/>
    </source>
</evidence>